<dbReference type="EMBL" id="RPFW01000006">
    <property type="protein sequence ID" value="TVZ01822.1"/>
    <property type="molecule type" value="Genomic_DNA"/>
</dbReference>
<dbReference type="InterPro" id="IPR038084">
    <property type="entry name" value="PduO/GlcC-like_sf"/>
</dbReference>
<dbReference type="PANTHER" id="PTHR34309:SF1">
    <property type="entry name" value="PROTEIN GLCG"/>
    <property type="match status" value="1"/>
</dbReference>
<dbReference type="RefSeq" id="WP_145858705.1">
    <property type="nucleotide sequence ID" value="NZ_RPFW01000006.1"/>
</dbReference>
<dbReference type="AlphaFoldDB" id="A0A6P2BRZ6"/>
<protein>
    <submittedName>
        <fullName evidence="1">Heme-binding protein</fullName>
    </submittedName>
</protein>
<organism evidence="1 2">
    <name type="scientific">Trebonia kvetii</name>
    <dbReference type="NCBI Taxonomy" id="2480626"/>
    <lineage>
        <taxon>Bacteria</taxon>
        <taxon>Bacillati</taxon>
        <taxon>Actinomycetota</taxon>
        <taxon>Actinomycetes</taxon>
        <taxon>Streptosporangiales</taxon>
        <taxon>Treboniaceae</taxon>
        <taxon>Trebonia</taxon>
    </lineage>
</organism>
<reference evidence="1 2" key="1">
    <citation type="submission" date="2018-11" db="EMBL/GenBank/DDBJ databases">
        <title>Trebonia kvetii gen.nov., sp.nov., a novel acidophilic actinobacterium, and proposal of the new actinobacterial family Treboniaceae fam. nov.</title>
        <authorList>
            <person name="Rapoport D."/>
            <person name="Sagova-Mareckova M."/>
            <person name="Sedlacek I."/>
            <person name="Provaznik J."/>
            <person name="Kralova S."/>
            <person name="Pavlinic D."/>
            <person name="Benes V."/>
            <person name="Kopecky J."/>
        </authorList>
    </citation>
    <scope>NUCLEOTIDE SEQUENCE [LARGE SCALE GENOMIC DNA]</scope>
    <source>
        <strain evidence="1 2">15Tr583</strain>
    </source>
</reference>
<keyword evidence="2" id="KW-1185">Reference proteome</keyword>
<dbReference type="OrthoDB" id="9778896at2"/>
<dbReference type="Proteomes" id="UP000460272">
    <property type="component" value="Unassembled WGS sequence"/>
</dbReference>
<dbReference type="Gene3D" id="3.30.450.150">
    <property type="entry name" value="Haem-degrading domain"/>
    <property type="match status" value="1"/>
</dbReference>
<proteinExistence type="predicted"/>
<gene>
    <name evidence="1" type="ORF">EAS64_30725</name>
</gene>
<evidence type="ECO:0000313" key="2">
    <source>
        <dbReference type="Proteomes" id="UP000460272"/>
    </source>
</evidence>
<dbReference type="SUPFAM" id="SSF143744">
    <property type="entry name" value="GlcG-like"/>
    <property type="match status" value="1"/>
</dbReference>
<comment type="caution">
    <text evidence="1">The sequence shown here is derived from an EMBL/GenBank/DDBJ whole genome shotgun (WGS) entry which is preliminary data.</text>
</comment>
<dbReference type="PANTHER" id="PTHR34309">
    <property type="entry name" value="SLR1406 PROTEIN"/>
    <property type="match status" value="1"/>
</dbReference>
<evidence type="ECO:0000313" key="1">
    <source>
        <dbReference type="EMBL" id="TVZ01822.1"/>
    </source>
</evidence>
<dbReference type="Pfam" id="PF03928">
    <property type="entry name" value="HbpS-like"/>
    <property type="match status" value="1"/>
</dbReference>
<accession>A0A6P2BRZ6</accession>
<name>A0A6P2BRZ6_9ACTN</name>
<dbReference type="InterPro" id="IPR052517">
    <property type="entry name" value="GlcG_carb_metab_protein"/>
</dbReference>
<sequence length="136" mass="13783">MPLTLQETQTVIAGAHERAAKIGAMVTVAVVDEGGHLQALGRMNGAAPLSARIAETKAASVALFRRDGAALRQMQEASPGFFAQLDRVVRVPILAGAGAALILRGDTVLGALAVSGGMVPGQDDECAEAGLTVLAP</sequence>
<dbReference type="InterPro" id="IPR005624">
    <property type="entry name" value="PduO/GlcC-like"/>
</dbReference>